<keyword evidence="2" id="KW-1185">Reference proteome</keyword>
<dbReference type="Proteomes" id="UP000078389">
    <property type="component" value="Unassembled WGS sequence"/>
</dbReference>
<dbReference type="RefSeq" id="WP_067456198.1">
    <property type="nucleotide sequence ID" value="NZ_LVVY01000086.1"/>
</dbReference>
<proteinExistence type="predicted"/>
<dbReference type="OrthoDB" id="7819040at2"/>
<evidence type="ECO:0000313" key="2">
    <source>
        <dbReference type="Proteomes" id="UP000078389"/>
    </source>
</evidence>
<dbReference type="AlphaFoldDB" id="A0A178HYT0"/>
<evidence type="ECO:0000313" key="1">
    <source>
        <dbReference type="EMBL" id="OAM77135.1"/>
    </source>
</evidence>
<accession>A0A178HYT0</accession>
<name>A0A178HYT0_9HYPH</name>
<dbReference type="STRING" id="1770058.A3840_10910"/>
<dbReference type="EMBL" id="LVVY01000086">
    <property type="protein sequence ID" value="OAM77135.1"/>
    <property type="molecule type" value="Genomic_DNA"/>
</dbReference>
<comment type="caution">
    <text evidence="1">The sequence shown here is derived from an EMBL/GenBank/DDBJ whole genome shotgun (WGS) entry which is preliminary data.</text>
</comment>
<reference evidence="1 2" key="1">
    <citation type="submission" date="2016-03" db="EMBL/GenBank/DDBJ databases">
        <title>Genome sequencing of Devosia sp. S37.</title>
        <authorList>
            <person name="Mohd Nor M."/>
        </authorList>
    </citation>
    <scope>NUCLEOTIDE SEQUENCE [LARGE SCALE GENOMIC DNA]</scope>
    <source>
        <strain evidence="1 2">S37</strain>
    </source>
</reference>
<gene>
    <name evidence="1" type="ORF">A3840_10910</name>
</gene>
<organism evidence="1 2">
    <name type="scientific">Devosia elaeis</name>
    <dbReference type="NCBI Taxonomy" id="1770058"/>
    <lineage>
        <taxon>Bacteria</taxon>
        <taxon>Pseudomonadati</taxon>
        <taxon>Pseudomonadota</taxon>
        <taxon>Alphaproteobacteria</taxon>
        <taxon>Hyphomicrobiales</taxon>
        <taxon>Devosiaceae</taxon>
        <taxon>Devosia</taxon>
    </lineage>
</organism>
<sequence>MTDDVISGLCGSPVTKLTMEDRRRERLRDWLARPSWTPYESHLLLAGLDPELTGDIRKGGWWLLPRIAAEPDDRDLDDAEMQQRIEATAGLGLATMKPPEAIKAAYDAGLIIPWLLYALDDPECRRGLPDDLREQEEKRRRASEGIAVRNMKTRERHEQFRAAMVAHARAVIADLMVDGQFPPNLMRGEKPWKAEIIRRIRNSWSGTYVGPRTIYDWITDGILKL</sequence>
<protein>
    <submittedName>
        <fullName evidence="1">Uncharacterized protein</fullName>
    </submittedName>
</protein>